<dbReference type="EMBL" id="CP015378">
    <property type="protein sequence ID" value="ANC77187.1"/>
    <property type="molecule type" value="Genomic_DNA"/>
</dbReference>
<proteinExistence type="predicted"/>
<dbReference type="Proteomes" id="UP000076623">
    <property type="component" value="Chromosome"/>
</dbReference>
<evidence type="ECO:0000313" key="3">
    <source>
        <dbReference type="Proteomes" id="UP000076623"/>
    </source>
</evidence>
<protein>
    <recommendedName>
        <fullName evidence="1">Homeodomain phBC6A51-type domain-containing protein</fullName>
    </recommendedName>
</protein>
<dbReference type="InterPro" id="IPR024978">
    <property type="entry name" value="Homeodomain_phBC6A51-type"/>
</dbReference>
<dbReference type="RefSeq" id="WP_066394457.1">
    <property type="nucleotide sequence ID" value="NZ_CP015378.1"/>
</dbReference>
<name>A0A160IMH3_9BACL</name>
<feature type="domain" description="Homeodomain phBC6A51-type" evidence="1">
    <location>
        <begin position="7"/>
        <end position="109"/>
    </location>
</feature>
<evidence type="ECO:0000259" key="1">
    <source>
        <dbReference type="Pfam" id="PF13022"/>
    </source>
</evidence>
<sequence length="135" mass="15366">MKELPQNKQHAAFLIASGMMEKQDIAMEVGINRGTLWLWEKSPEMIAEVDRLKREMKTQGQNFLMGKVNRTVNEIYNLAMNGESEKVRLDALKYIADQSLGKAVSKMEIALDSPTGNNFNDNDIKQVFDTIEVEE</sequence>
<dbReference type="Gene3D" id="1.10.10.60">
    <property type="entry name" value="Homeodomain-like"/>
    <property type="match status" value="1"/>
</dbReference>
<dbReference type="Pfam" id="PF13022">
    <property type="entry name" value="HTH_Tnp_1_2"/>
    <property type="match status" value="1"/>
</dbReference>
<reference evidence="2 3" key="1">
    <citation type="submission" date="2016-04" db="EMBL/GenBank/DDBJ databases">
        <title>Complete genome sequence of Fictibacillus phosphorivorans G25-29, a strain toxic to nematodes.</title>
        <authorList>
            <person name="Zheng Z."/>
        </authorList>
    </citation>
    <scope>NUCLEOTIDE SEQUENCE [LARGE SCALE GENOMIC DNA]</scope>
    <source>
        <strain evidence="2 3">G25-29</strain>
    </source>
</reference>
<evidence type="ECO:0000313" key="2">
    <source>
        <dbReference type="EMBL" id="ANC77187.1"/>
    </source>
</evidence>
<organism evidence="2 3">
    <name type="scientific">Fictibacillus phosphorivorans</name>
    <dbReference type="NCBI Taxonomy" id="1221500"/>
    <lineage>
        <taxon>Bacteria</taxon>
        <taxon>Bacillati</taxon>
        <taxon>Bacillota</taxon>
        <taxon>Bacilli</taxon>
        <taxon>Bacillales</taxon>
        <taxon>Fictibacillaceae</taxon>
        <taxon>Fictibacillus</taxon>
    </lineage>
</organism>
<dbReference type="AlphaFoldDB" id="A0A160IMH3"/>
<dbReference type="KEGG" id="fpn:ABE65_010385"/>
<dbReference type="STRING" id="1221500.ABE65_010385"/>
<accession>A0A160IMH3</accession>
<gene>
    <name evidence="2" type="ORF">ABE65_010385</name>
</gene>
<keyword evidence="3" id="KW-1185">Reference proteome</keyword>